<dbReference type="EMBL" id="CP013987">
    <property type="protein sequence ID" value="ALZ84479.1"/>
    <property type="molecule type" value="Genomic_DNA"/>
</dbReference>
<proteinExistence type="predicted"/>
<organism evidence="1 2">
    <name type="scientific">Pseudomonas oryzihabitans</name>
    <dbReference type="NCBI Taxonomy" id="47885"/>
    <lineage>
        <taxon>Bacteria</taxon>
        <taxon>Pseudomonadati</taxon>
        <taxon>Pseudomonadota</taxon>
        <taxon>Gammaproteobacteria</taxon>
        <taxon>Pseudomonadales</taxon>
        <taxon>Pseudomonadaceae</taxon>
        <taxon>Pseudomonas</taxon>
    </lineage>
</organism>
<reference evidence="1 2" key="1">
    <citation type="submission" date="2016-01" db="EMBL/GenBank/DDBJ databases">
        <title>Annotation of Pseudomonas oryzihabitans USDA-ARS-USMARC-56511.</title>
        <authorList>
            <person name="Harhay G.P."/>
            <person name="Harhay D.M."/>
            <person name="Smith T.P.L."/>
            <person name="Bono J.L."/>
            <person name="Heaton M.P."/>
            <person name="Clawson M.L."/>
            <person name="Chitko-Mckown C.G."/>
            <person name="Capik S.F."/>
            <person name="DeDonder K.D."/>
            <person name="Apley M.D."/>
            <person name="Lubbers B.V."/>
            <person name="White B.J."/>
            <person name="Larson R.L."/>
        </authorList>
    </citation>
    <scope>NUCLEOTIDE SEQUENCE [LARGE SCALE GENOMIC DNA]</scope>
    <source>
        <strain evidence="1 2">USDA-ARS-USMARC-56511</strain>
    </source>
</reference>
<accession>A0A0U4P6N8</accession>
<gene>
    <name evidence="1" type="ORF">APT59_09790</name>
</gene>
<dbReference type="AlphaFoldDB" id="A0A0U4P6N8"/>
<evidence type="ECO:0000313" key="2">
    <source>
        <dbReference type="Proteomes" id="UP000064137"/>
    </source>
</evidence>
<evidence type="ECO:0000313" key="1">
    <source>
        <dbReference type="EMBL" id="ALZ84479.1"/>
    </source>
</evidence>
<sequence>MSLKPQIIEMLLAGRSDQEIAGALGCALSYPKMLRLEIGMRPPRQAPMRDAILAYLQANPGATCAAAAKALGTHYETVSRARSWAARRKPA</sequence>
<dbReference type="KEGG" id="por:APT59_09790"/>
<name>A0A0U4P6N8_9PSED</name>
<protein>
    <recommendedName>
        <fullName evidence="3">Helix-turn-helix domain-containing protein</fullName>
    </recommendedName>
</protein>
<dbReference type="Proteomes" id="UP000064137">
    <property type="component" value="Chromosome"/>
</dbReference>
<dbReference type="RefSeq" id="WP_059314671.1">
    <property type="nucleotide sequence ID" value="NZ_CP013987.1"/>
</dbReference>
<evidence type="ECO:0008006" key="3">
    <source>
        <dbReference type="Google" id="ProtNLM"/>
    </source>
</evidence>